<dbReference type="RefSeq" id="WP_408022007.1">
    <property type="nucleotide sequence ID" value="NZ_JAGILA010000001.1"/>
</dbReference>
<dbReference type="Proteomes" id="UP000730739">
    <property type="component" value="Unassembled WGS sequence"/>
</dbReference>
<evidence type="ECO:0000256" key="3">
    <source>
        <dbReference type="ARBA" id="ARBA00022475"/>
    </source>
</evidence>
<comment type="subcellular location">
    <subcellularLocation>
        <location evidence="1">Cell membrane</location>
    </subcellularLocation>
</comment>
<organism evidence="11 12">
    <name type="scientific">Sinorhizobium kostiense</name>
    <dbReference type="NCBI Taxonomy" id="76747"/>
    <lineage>
        <taxon>Bacteria</taxon>
        <taxon>Pseudomonadati</taxon>
        <taxon>Pseudomonadota</taxon>
        <taxon>Alphaproteobacteria</taxon>
        <taxon>Hyphomicrobiales</taxon>
        <taxon>Rhizobiaceae</taxon>
        <taxon>Sinorhizobium/Ensifer group</taxon>
        <taxon>Sinorhizobium</taxon>
    </lineage>
</organism>
<name>A0ABS4QVH7_9HYPH</name>
<feature type="domain" description="Bacterial sugar transferase" evidence="10">
    <location>
        <begin position="89"/>
        <end position="280"/>
    </location>
</feature>
<feature type="transmembrane region" description="Helical" evidence="9">
    <location>
        <begin position="94"/>
        <end position="115"/>
    </location>
</feature>
<keyword evidence="4" id="KW-0808">Transferase</keyword>
<keyword evidence="8" id="KW-0270">Exopolysaccharide synthesis</keyword>
<keyword evidence="7 9" id="KW-0472">Membrane</keyword>
<dbReference type="InterPro" id="IPR003362">
    <property type="entry name" value="Bact_transf"/>
</dbReference>
<comment type="caution">
    <text evidence="11">The sequence shown here is derived from an EMBL/GenBank/DDBJ whole genome shotgun (WGS) entry which is preliminary data.</text>
</comment>
<protein>
    <submittedName>
        <fullName evidence="11">Exopolysaccharide production protein ExoY</fullName>
    </submittedName>
</protein>
<evidence type="ECO:0000256" key="1">
    <source>
        <dbReference type="ARBA" id="ARBA00004236"/>
    </source>
</evidence>
<comment type="similarity">
    <text evidence="2">Belongs to the bacterial sugar transferase family.</text>
</comment>
<evidence type="ECO:0000313" key="12">
    <source>
        <dbReference type="Proteomes" id="UP000730739"/>
    </source>
</evidence>
<proteinExistence type="inferred from homology"/>
<evidence type="ECO:0000259" key="10">
    <source>
        <dbReference type="Pfam" id="PF02397"/>
    </source>
</evidence>
<evidence type="ECO:0000256" key="7">
    <source>
        <dbReference type="ARBA" id="ARBA00023136"/>
    </source>
</evidence>
<evidence type="ECO:0000256" key="5">
    <source>
        <dbReference type="ARBA" id="ARBA00022692"/>
    </source>
</evidence>
<evidence type="ECO:0000256" key="4">
    <source>
        <dbReference type="ARBA" id="ARBA00022679"/>
    </source>
</evidence>
<dbReference type="PANTHER" id="PTHR30576:SF4">
    <property type="entry name" value="UNDECAPRENYL-PHOSPHATE GALACTOSE PHOSPHOTRANSFERASE"/>
    <property type="match status" value="1"/>
</dbReference>
<evidence type="ECO:0000256" key="2">
    <source>
        <dbReference type="ARBA" id="ARBA00006464"/>
    </source>
</evidence>
<keyword evidence="5 9" id="KW-0812">Transmembrane</keyword>
<sequence length="286" mass="31693">MMTAETPDIHPVRRGIVARLLGGDSPTIATRNTTCSGAASRAGWPSTKWRPHRIDADFGRSNDAVAAARATPSEKADWPNLQPVGGWRKRALDLAVASTAIILALPLMAAVALLIKLVTGGPVLFAHRRIGFNGRPFRCYKFRTMVENAEQVLEDYLACNPQAADEWRETQKLKFDPRITFLGQMLRKSSLDELPQLVNVLRGEMSCVGPRPIVANELVRYGSAADEYLQTRPGITGLWQISGRSGVDYARRVALDAEYVRNWSIWSDFIILAWTAVAVMRFDQAS</sequence>
<evidence type="ECO:0000256" key="8">
    <source>
        <dbReference type="ARBA" id="ARBA00023169"/>
    </source>
</evidence>
<dbReference type="EMBL" id="JAGILA010000001">
    <property type="protein sequence ID" value="MBP2234652.1"/>
    <property type="molecule type" value="Genomic_DNA"/>
</dbReference>
<keyword evidence="3" id="KW-1003">Cell membrane</keyword>
<dbReference type="PANTHER" id="PTHR30576">
    <property type="entry name" value="COLANIC BIOSYNTHESIS UDP-GLUCOSE LIPID CARRIER TRANSFERASE"/>
    <property type="match status" value="1"/>
</dbReference>
<dbReference type="Pfam" id="PF02397">
    <property type="entry name" value="Bac_transf"/>
    <property type="match status" value="1"/>
</dbReference>
<reference evidence="11 12" key="1">
    <citation type="submission" date="2021-03" db="EMBL/GenBank/DDBJ databases">
        <title>Genomic Encyclopedia of Type Strains, Phase IV (KMG-IV): sequencing the most valuable type-strain genomes for metagenomic binning, comparative biology and taxonomic classification.</title>
        <authorList>
            <person name="Goeker M."/>
        </authorList>
    </citation>
    <scope>NUCLEOTIDE SEQUENCE [LARGE SCALE GENOMIC DNA]</scope>
    <source>
        <strain evidence="11 12">DSM 13372</strain>
    </source>
</reference>
<evidence type="ECO:0000313" key="11">
    <source>
        <dbReference type="EMBL" id="MBP2234652.1"/>
    </source>
</evidence>
<keyword evidence="12" id="KW-1185">Reference proteome</keyword>
<gene>
    <name evidence="11" type="ORF">J2Z31_001142</name>
</gene>
<evidence type="ECO:0000256" key="9">
    <source>
        <dbReference type="SAM" id="Phobius"/>
    </source>
</evidence>
<keyword evidence="6 9" id="KW-1133">Transmembrane helix</keyword>
<evidence type="ECO:0000256" key="6">
    <source>
        <dbReference type="ARBA" id="ARBA00022989"/>
    </source>
</evidence>
<accession>A0ABS4QVH7</accession>